<feature type="compositionally biased region" description="Polar residues" evidence="1">
    <location>
        <begin position="22"/>
        <end position="37"/>
    </location>
</feature>
<reference evidence="2 3" key="1">
    <citation type="submission" date="2016-07" db="EMBL/GenBank/DDBJ databases">
        <title>Draft genome of the white-rot fungus Obba rivulosa 3A-2.</title>
        <authorList>
            <consortium name="DOE Joint Genome Institute"/>
            <person name="Miettinen O."/>
            <person name="Riley R."/>
            <person name="Acob R."/>
            <person name="Barry K."/>
            <person name="Cullen D."/>
            <person name="De Vries R."/>
            <person name="Hainaut M."/>
            <person name="Hatakka A."/>
            <person name="Henrissat B."/>
            <person name="Hilden K."/>
            <person name="Kuo R."/>
            <person name="Labutti K."/>
            <person name="Lipzen A."/>
            <person name="Makela M.R."/>
            <person name="Sandor L."/>
            <person name="Spatafora J.W."/>
            <person name="Grigoriev I.V."/>
            <person name="Hibbett D.S."/>
        </authorList>
    </citation>
    <scope>NUCLEOTIDE SEQUENCE [LARGE SCALE GENOMIC DNA]</scope>
    <source>
        <strain evidence="2 3">3A-2</strain>
    </source>
</reference>
<dbReference type="OrthoDB" id="2803094at2759"/>
<keyword evidence="3" id="KW-1185">Reference proteome</keyword>
<name>A0A8E2AZ08_9APHY</name>
<accession>A0A8E2AZ08</accession>
<feature type="region of interest" description="Disordered" evidence="1">
    <location>
        <begin position="1"/>
        <end position="71"/>
    </location>
</feature>
<gene>
    <name evidence="2" type="ORF">OBBRIDRAFT_875921</name>
</gene>
<organism evidence="2 3">
    <name type="scientific">Obba rivulosa</name>
    <dbReference type="NCBI Taxonomy" id="1052685"/>
    <lineage>
        <taxon>Eukaryota</taxon>
        <taxon>Fungi</taxon>
        <taxon>Dikarya</taxon>
        <taxon>Basidiomycota</taxon>
        <taxon>Agaricomycotina</taxon>
        <taxon>Agaricomycetes</taxon>
        <taxon>Polyporales</taxon>
        <taxon>Gelatoporiaceae</taxon>
        <taxon>Obba</taxon>
    </lineage>
</organism>
<evidence type="ECO:0000256" key="1">
    <source>
        <dbReference type="SAM" id="MobiDB-lite"/>
    </source>
</evidence>
<protein>
    <submittedName>
        <fullName evidence="2">Uncharacterized protein</fullName>
    </submittedName>
</protein>
<sequence length="434" mass="49260">MSNNPDNEPRTPRSSQDDRFNLWTSNSPLSDLPSDNSIVLHPRYFTSEEPNSPTRKKARDNRGRSIPQPKQQTFHYQYSGETIWIDVIPFSPPTSDTIASVLDMVRVRLPPLPEQYNTKALSTTKQLSAAEFSLPLKDRLRRIVFVPNLVDQLLGPIVEALRSLLFQWGMDKYQCFLYCIHNFVTCANLPPVIWSEKDVEQWAHASLLRPALHVVKALLRGDLLYEFPQDGTDIQYPYISSAPAFQVTPDAMLVTEGVRSDIEVGVSIEFKTPAAWSLSEKWPKEFKHIVNDLQLLLPDMPVGSAVLFNWPDLAIHNENTIESQARILCQLWTQLVYKKCGMGMATTEYDTIFYARGKGAESDTLFLSRTYIANDCPLLAVSSWFAVACGAISNDHLQLPKVDDTWYKSRLRGQEDEDLPGVIRRSGFAVMGYR</sequence>
<evidence type="ECO:0000313" key="3">
    <source>
        <dbReference type="Proteomes" id="UP000250043"/>
    </source>
</evidence>
<dbReference type="EMBL" id="KV722398">
    <property type="protein sequence ID" value="OCH90794.1"/>
    <property type="molecule type" value="Genomic_DNA"/>
</dbReference>
<evidence type="ECO:0000313" key="2">
    <source>
        <dbReference type="EMBL" id="OCH90794.1"/>
    </source>
</evidence>
<dbReference type="Proteomes" id="UP000250043">
    <property type="component" value="Unassembled WGS sequence"/>
</dbReference>
<proteinExistence type="predicted"/>
<feature type="compositionally biased region" description="Basic and acidic residues" evidence="1">
    <location>
        <begin position="7"/>
        <end position="20"/>
    </location>
</feature>
<dbReference type="AlphaFoldDB" id="A0A8E2AZ08"/>